<dbReference type="EC" id="4.1.99.22" evidence="1 12"/>
<feature type="binding site" evidence="12">
    <location>
        <position position="266"/>
    </location>
    <ligand>
        <name>[4Fe-4S] cluster</name>
        <dbReference type="ChEBI" id="CHEBI:49883"/>
        <label>2</label>
        <note>4Fe-4S-substrate</note>
    </ligand>
</feature>
<keyword evidence="4 12" id="KW-0479">Metal-binding</keyword>
<dbReference type="RefSeq" id="WP_379747078.1">
    <property type="nucleotide sequence ID" value="NZ_JBHTCP010000009.1"/>
</dbReference>
<comment type="subunit">
    <text evidence="12">Monomer and homodimer.</text>
</comment>
<dbReference type="Pfam" id="PF06463">
    <property type="entry name" value="Mob_synth_C"/>
    <property type="match status" value="1"/>
</dbReference>
<evidence type="ECO:0000256" key="9">
    <source>
        <dbReference type="ARBA" id="ARBA00023150"/>
    </source>
</evidence>
<dbReference type="CDD" id="cd21117">
    <property type="entry name" value="Twitch_MoaA"/>
    <property type="match status" value="1"/>
</dbReference>
<gene>
    <name evidence="12 15" type="primary">moaA</name>
    <name evidence="15" type="ORF">ACFQPF_04735</name>
</gene>
<feature type="binding site" evidence="12">
    <location>
        <position position="280"/>
    </location>
    <ligand>
        <name>[4Fe-4S] cluster</name>
        <dbReference type="ChEBI" id="CHEBI:49883"/>
        <label>2</label>
        <note>4Fe-4S-substrate</note>
    </ligand>
</feature>
<keyword evidence="5 12" id="KW-0547">Nucleotide-binding</keyword>
<evidence type="ECO:0000256" key="12">
    <source>
        <dbReference type="HAMAP-Rule" id="MF_01225"/>
    </source>
</evidence>
<dbReference type="InterPro" id="IPR058240">
    <property type="entry name" value="rSAM_sf"/>
</dbReference>
<evidence type="ECO:0000256" key="8">
    <source>
        <dbReference type="ARBA" id="ARBA00023134"/>
    </source>
</evidence>
<feature type="domain" description="Radical SAM core" evidence="14">
    <location>
        <begin position="9"/>
        <end position="229"/>
    </location>
</feature>
<feature type="binding site" evidence="12">
    <location>
        <position position="29"/>
    </location>
    <ligand>
        <name>[4Fe-4S] cluster</name>
        <dbReference type="ChEBI" id="CHEBI:49883"/>
        <label>1</label>
        <note>4Fe-4S-S-AdoMet</note>
    </ligand>
</feature>
<dbReference type="InterPro" id="IPR013785">
    <property type="entry name" value="Aldolase_TIM"/>
</dbReference>
<dbReference type="PROSITE" id="PS51918">
    <property type="entry name" value="RADICAL_SAM"/>
    <property type="match status" value="1"/>
</dbReference>
<comment type="similarity">
    <text evidence="12">Belongs to the radical SAM superfamily. MoaA family.</text>
</comment>
<protein>
    <recommendedName>
        <fullName evidence="1 12">GTP 3',8-cyclase</fullName>
        <ecNumber evidence="1 12">4.1.99.22</ecNumber>
    </recommendedName>
    <alternativeName>
        <fullName evidence="12">Molybdenum cofactor biosynthesis protein A</fullName>
    </alternativeName>
</protein>
<accession>A0ABW2NSB9</accession>
<dbReference type="SFLD" id="SFLDG01386">
    <property type="entry name" value="main_SPASM_domain-containing"/>
    <property type="match status" value="1"/>
</dbReference>
<dbReference type="PANTHER" id="PTHR22960">
    <property type="entry name" value="MOLYBDOPTERIN COFACTOR SYNTHESIS PROTEIN A"/>
    <property type="match status" value="1"/>
</dbReference>
<dbReference type="SFLD" id="SFLDS00029">
    <property type="entry name" value="Radical_SAM"/>
    <property type="match status" value="1"/>
</dbReference>
<dbReference type="GO" id="GO:0061798">
    <property type="term" value="F:GTP 3',8'-cyclase activity"/>
    <property type="evidence" value="ECO:0007669"/>
    <property type="project" value="UniProtKB-EC"/>
</dbReference>
<feature type="binding site" evidence="12">
    <location>
        <position position="31"/>
    </location>
    <ligand>
        <name>S-adenosyl-L-methionine</name>
        <dbReference type="ChEBI" id="CHEBI:59789"/>
    </ligand>
</feature>
<keyword evidence="2 12" id="KW-0004">4Fe-4S</keyword>
<evidence type="ECO:0000256" key="7">
    <source>
        <dbReference type="ARBA" id="ARBA00023014"/>
    </source>
</evidence>
<feature type="binding site" evidence="12">
    <location>
        <position position="165"/>
    </location>
    <ligand>
        <name>GTP</name>
        <dbReference type="ChEBI" id="CHEBI:37565"/>
    </ligand>
</feature>
<dbReference type="PROSITE" id="PS01305">
    <property type="entry name" value="MOAA_NIFB_PQQE"/>
    <property type="match status" value="1"/>
</dbReference>
<dbReference type="InterPro" id="IPR000385">
    <property type="entry name" value="MoaA_NifB_PqqE_Fe-S-bd_CS"/>
</dbReference>
<evidence type="ECO:0000256" key="4">
    <source>
        <dbReference type="ARBA" id="ARBA00022723"/>
    </source>
</evidence>
<evidence type="ECO:0000256" key="6">
    <source>
        <dbReference type="ARBA" id="ARBA00023004"/>
    </source>
</evidence>
<feature type="binding site" evidence="12">
    <location>
        <position position="77"/>
    </location>
    <ligand>
        <name>S-adenosyl-L-methionine</name>
        <dbReference type="ChEBI" id="CHEBI:59789"/>
    </ligand>
</feature>
<comment type="cofactor">
    <cofactor evidence="12">
        <name>[4Fe-4S] cluster</name>
        <dbReference type="ChEBI" id="CHEBI:49883"/>
    </cofactor>
    <text evidence="12">Binds 2 [4Fe-4S] clusters. Binds 1 [4Fe-4S] cluster coordinated with 3 cysteines and an exchangeable S-adenosyl-L-methionine and 1 [4Fe-4S] cluster coordinated with 3 cysteines and the GTP-derived substrate.</text>
</comment>
<proteinExistence type="inferred from homology"/>
<evidence type="ECO:0000256" key="5">
    <source>
        <dbReference type="ARBA" id="ARBA00022741"/>
    </source>
</evidence>
<feature type="region of interest" description="Disordered" evidence="13">
    <location>
        <begin position="314"/>
        <end position="339"/>
    </location>
</feature>
<evidence type="ECO:0000313" key="16">
    <source>
        <dbReference type="Proteomes" id="UP001596549"/>
    </source>
</evidence>
<dbReference type="NCBIfam" id="TIGR02666">
    <property type="entry name" value="moaA"/>
    <property type="match status" value="1"/>
</dbReference>
<comment type="caution">
    <text evidence="15">The sequence shown here is derived from an EMBL/GenBank/DDBJ whole genome shotgun (WGS) entry which is preliminary data.</text>
</comment>
<comment type="function">
    <text evidence="12">Catalyzes the cyclization of GTP to (8S)-3',8-cyclo-7,8-dihydroguanosine 5'-triphosphate.</text>
</comment>
<reference evidence="16" key="1">
    <citation type="journal article" date="2019" name="Int. J. Syst. Evol. Microbiol.">
        <title>The Global Catalogue of Microorganisms (GCM) 10K type strain sequencing project: providing services to taxonomists for standard genome sequencing and annotation.</title>
        <authorList>
            <consortium name="The Broad Institute Genomics Platform"/>
            <consortium name="The Broad Institute Genome Sequencing Center for Infectious Disease"/>
            <person name="Wu L."/>
            <person name="Ma J."/>
        </authorList>
    </citation>
    <scope>NUCLEOTIDE SEQUENCE [LARGE SCALE GENOMIC DNA]</scope>
    <source>
        <strain evidence="16">NBRC 106396</strain>
    </source>
</reference>
<keyword evidence="10 12" id="KW-0456">Lyase</keyword>
<organism evidence="15 16">
    <name type="scientific">Fictibacillus iocasae</name>
    <dbReference type="NCBI Taxonomy" id="2715437"/>
    <lineage>
        <taxon>Bacteria</taxon>
        <taxon>Bacillati</taxon>
        <taxon>Bacillota</taxon>
        <taxon>Bacilli</taxon>
        <taxon>Bacillales</taxon>
        <taxon>Fictibacillaceae</taxon>
        <taxon>Fictibacillus</taxon>
    </lineage>
</organism>
<keyword evidence="6 12" id="KW-0408">Iron</keyword>
<dbReference type="Pfam" id="PF04055">
    <property type="entry name" value="Radical_SAM"/>
    <property type="match status" value="1"/>
</dbReference>
<sequence length="339" mass="38314">MAMKPLTDTLGRPLRDFRISVTDRCNFRCTYCMPAEIFGPDYHFLDKSELLSFEEIVRLVKVFRKTAGIEKVRITGGEPLMRKDLDKLIAMISDVAGIDDLAMTTNGSLLPLHAQRLKDAGLKRVTVSLDTLDEERFQRINGRGVSVKKVLQGMEAAEKAGLGVKVNMVVQKGLNDGDILEMARFFKGSGRILRFIEFMDVGNSNGWKMDQVFTKQQIFDTINFETPIEPIEPRYKGEVATRYRYSGSNEEIGIISSITDSFCSYCNRARLSAEGKLYTCLFASKGHDLRSLLRKSEDNEEITKAIEGIWRSRTDRYSDERSSSKSASREKIEMSHIGG</sequence>
<keyword evidence="7 12" id="KW-0411">Iron-sulfur</keyword>
<dbReference type="InterPro" id="IPR006638">
    <property type="entry name" value="Elp3/MiaA/NifB-like_rSAM"/>
</dbReference>
<dbReference type="PANTHER" id="PTHR22960:SF0">
    <property type="entry name" value="MOLYBDENUM COFACTOR BIOSYNTHESIS PROTEIN 1"/>
    <property type="match status" value="1"/>
</dbReference>
<feature type="binding site" evidence="12">
    <location>
        <position position="199"/>
    </location>
    <ligand>
        <name>S-adenosyl-L-methionine</name>
        <dbReference type="ChEBI" id="CHEBI:59789"/>
    </ligand>
</feature>
<dbReference type="SFLD" id="SFLDG01067">
    <property type="entry name" value="SPASM/twitch_domain_containing"/>
    <property type="match status" value="1"/>
</dbReference>
<dbReference type="InterPro" id="IPR010505">
    <property type="entry name" value="MoaA_twitch"/>
</dbReference>
<dbReference type="InterPro" id="IPR050105">
    <property type="entry name" value="MoCo_biosynth_MoaA/MoaC"/>
</dbReference>
<evidence type="ECO:0000256" key="10">
    <source>
        <dbReference type="ARBA" id="ARBA00023239"/>
    </source>
</evidence>
<feature type="binding site" evidence="12">
    <location>
        <position position="128"/>
    </location>
    <ligand>
        <name>S-adenosyl-L-methionine</name>
        <dbReference type="ChEBI" id="CHEBI:59789"/>
    </ligand>
</feature>
<dbReference type="CDD" id="cd01335">
    <property type="entry name" value="Radical_SAM"/>
    <property type="match status" value="1"/>
</dbReference>
<comment type="pathway">
    <text evidence="12">Cofactor biosynthesis; molybdopterin biosynthesis.</text>
</comment>
<name>A0ABW2NSB9_9BACL</name>
<evidence type="ECO:0000313" key="15">
    <source>
        <dbReference type="EMBL" id="MFC7370974.1"/>
    </source>
</evidence>
<feature type="binding site" evidence="12">
    <location>
        <position position="32"/>
    </location>
    <ligand>
        <name>[4Fe-4S] cluster</name>
        <dbReference type="ChEBI" id="CHEBI:49883"/>
        <label>1</label>
        <note>4Fe-4S-S-AdoMet</note>
    </ligand>
</feature>
<comment type="catalytic activity">
    <reaction evidence="11 12">
        <text>GTP + AH2 + S-adenosyl-L-methionine = (8S)-3',8-cyclo-7,8-dihydroguanosine 5'-triphosphate + 5'-deoxyadenosine + L-methionine + A + H(+)</text>
        <dbReference type="Rhea" id="RHEA:49576"/>
        <dbReference type="ChEBI" id="CHEBI:13193"/>
        <dbReference type="ChEBI" id="CHEBI:15378"/>
        <dbReference type="ChEBI" id="CHEBI:17319"/>
        <dbReference type="ChEBI" id="CHEBI:17499"/>
        <dbReference type="ChEBI" id="CHEBI:37565"/>
        <dbReference type="ChEBI" id="CHEBI:57844"/>
        <dbReference type="ChEBI" id="CHEBI:59789"/>
        <dbReference type="ChEBI" id="CHEBI:131766"/>
        <dbReference type="EC" id="4.1.99.22"/>
    </reaction>
</comment>
<dbReference type="SMART" id="SM00729">
    <property type="entry name" value="Elp3"/>
    <property type="match status" value="1"/>
</dbReference>
<feature type="binding site" evidence="12">
    <location>
        <position position="263"/>
    </location>
    <ligand>
        <name>[4Fe-4S] cluster</name>
        <dbReference type="ChEBI" id="CHEBI:49883"/>
        <label>2</label>
        <note>4Fe-4S-substrate</note>
    </ligand>
</feature>
<evidence type="ECO:0000256" key="13">
    <source>
        <dbReference type="SAM" id="MobiDB-lite"/>
    </source>
</evidence>
<dbReference type="InterPro" id="IPR007197">
    <property type="entry name" value="rSAM"/>
</dbReference>
<feature type="binding site" evidence="12">
    <location>
        <position position="18"/>
    </location>
    <ligand>
        <name>GTP</name>
        <dbReference type="ChEBI" id="CHEBI:37565"/>
    </ligand>
</feature>
<dbReference type="SUPFAM" id="SSF102114">
    <property type="entry name" value="Radical SAM enzymes"/>
    <property type="match status" value="1"/>
</dbReference>
<keyword evidence="16" id="KW-1185">Reference proteome</keyword>
<feature type="binding site" evidence="12">
    <location>
        <position position="104"/>
    </location>
    <ligand>
        <name>GTP</name>
        <dbReference type="ChEBI" id="CHEBI:37565"/>
    </ligand>
</feature>
<dbReference type="Proteomes" id="UP001596549">
    <property type="component" value="Unassembled WGS sequence"/>
</dbReference>
<feature type="binding site" evidence="12">
    <location>
        <position position="25"/>
    </location>
    <ligand>
        <name>[4Fe-4S] cluster</name>
        <dbReference type="ChEBI" id="CHEBI:49883"/>
        <label>1</label>
        <note>4Fe-4S-S-AdoMet</note>
    </ligand>
</feature>
<dbReference type="EMBL" id="JBHTCP010000009">
    <property type="protein sequence ID" value="MFC7370974.1"/>
    <property type="molecule type" value="Genomic_DNA"/>
</dbReference>
<keyword evidence="9 12" id="KW-0501">Molybdenum cofactor biosynthesis</keyword>
<evidence type="ECO:0000256" key="11">
    <source>
        <dbReference type="ARBA" id="ARBA00048697"/>
    </source>
</evidence>
<feature type="binding site" evidence="12">
    <location>
        <position position="73"/>
    </location>
    <ligand>
        <name>GTP</name>
        <dbReference type="ChEBI" id="CHEBI:37565"/>
    </ligand>
</feature>
<evidence type="ECO:0000256" key="3">
    <source>
        <dbReference type="ARBA" id="ARBA00022691"/>
    </source>
</evidence>
<evidence type="ECO:0000256" key="2">
    <source>
        <dbReference type="ARBA" id="ARBA00022485"/>
    </source>
</evidence>
<keyword evidence="3 12" id="KW-0949">S-adenosyl-L-methionine</keyword>
<dbReference type="SFLD" id="SFLDG01383">
    <property type="entry name" value="cyclic_pyranopterin_phosphate"/>
    <property type="match status" value="1"/>
</dbReference>
<evidence type="ECO:0000259" key="14">
    <source>
        <dbReference type="PROSITE" id="PS51918"/>
    </source>
</evidence>
<dbReference type="HAMAP" id="MF_01225_B">
    <property type="entry name" value="MoaA_B"/>
    <property type="match status" value="1"/>
</dbReference>
<feature type="binding site" evidence="12">
    <location>
        <begin position="268"/>
        <end position="270"/>
    </location>
    <ligand>
        <name>GTP</name>
        <dbReference type="ChEBI" id="CHEBI:37565"/>
    </ligand>
</feature>
<keyword evidence="8 12" id="KW-0342">GTP-binding</keyword>
<dbReference type="Gene3D" id="3.20.20.70">
    <property type="entry name" value="Aldolase class I"/>
    <property type="match status" value="1"/>
</dbReference>
<dbReference type="InterPro" id="IPR040064">
    <property type="entry name" value="MoaA-like"/>
</dbReference>
<evidence type="ECO:0000256" key="1">
    <source>
        <dbReference type="ARBA" id="ARBA00012167"/>
    </source>
</evidence>
<dbReference type="InterPro" id="IPR013483">
    <property type="entry name" value="MoaA"/>
</dbReference>